<accession>Q3MUH1</accession>
<feature type="domain" description="Leukocidin/Hemolysin toxin" evidence="4">
    <location>
        <begin position="57"/>
        <end position="299"/>
    </location>
</feature>
<name>Q3MUH1_STAAU</name>
<dbReference type="RefSeq" id="WP_000476437.1">
    <property type="nucleotide sequence ID" value="NZ_CP134620.1"/>
</dbReference>
<reference evidence="5" key="1">
    <citation type="journal article" date="2005" name="Vet. Microbiol.">
        <title>Leukotoxin family genes in Staphylococcus aureus isolated from domestic animals and prevalence of lukM-lukF-PV genes by bacteriophages in bovine isolates.</title>
        <authorList>
            <person name="Yamada T."/>
            <person name="Tochimaru N."/>
            <person name="Nakasuji S."/>
            <person name="Hata E."/>
            <person name="Kobayashi H."/>
            <person name="Eguchi M."/>
            <person name="Kaneko J."/>
            <person name="Kamio Y."/>
            <person name="Kaidoh T."/>
            <person name="Takeuchi S."/>
        </authorList>
    </citation>
    <scope>NUCLEOTIDE SEQUENCE</scope>
</reference>
<feature type="signal peptide" evidence="3">
    <location>
        <begin position="1"/>
        <end position="22"/>
    </location>
</feature>
<dbReference type="Pfam" id="PF07968">
    <property type="entry name" value="Leukocidin"/>
    <property type="match status" value="1"/>
</dbReference>
<dbReference type="Gene3D" id="2.70.240.10">
    <property type="entry name" value="Leukocidin/porin MspA"/>
    <property type="match status" value="1"/>
</dbReference>
<dbReference type="SUPFAM" id="SSF56959">
    <property type="entry name" value="Leukocidin-like"/>
    <property type="match status" value="1"/>
</dbReference>
<evidence type="ECO:0000259" key="4">
    <source>
        <dbReference type="Pfam" id="PF07968"/>
    </source>
</evidence>
<dbReference type="GO" id="GO:0051715">
    <property type="term" value="P:cytolysis in another organism"/>
    <property type="evidence" value="ECO:0007669"/>
    <property type="project" value="InterPro"/>
</dbReference>
<proteinExistence type="inferred from homology"/>
<dbReference type="GO" id="GO:0005576">
    <property type="term" value="C:extracellular region"/>
    <property type="evidence" value="ECO:0007669"/>
    <property type="project" value="InterPro"/>
</dbReference>
<organism evidence="5">
    <name type="scientific">Staphylococcus aureus</name>
    <dbReference type="NCBI Taxonomy" id="1280"/>
    <lineage>
        <taxon>Bacteria</taxon>
        <taxon>Bacillati</taxon>
        <taxon>Bacillota</taxon>
        <taxon>Bacilli</taxon>
        <taxon>Bacillales</taxon>
        <taxon>Staphylococcaceae</taxon>
        <taxon>Staphylococcus</taxon>
    </lineage>
</organism>
<dbReference type="PRINTS" id="PR01468">
    <property type="entry name" value="BICOMPNTOXIN"/>
</dbReference>
<keyword evidence="2 3" id="KW-0732">Signal</keyword>
<dbReference type="NCBIfam" id="TIGR01002">
    <property type="entry name" value="hlyII"/>
    <property type="match status" value="1"/>
</dbReference>
<dbReference type="InterPro" id="IPR036435">
    <property type="entry name" value="Leukocidin/porin_MspA_sf"/>
</dbReference>
<dbReference type="EMBL" id="AB218700">
    <property type="protein sequence ID" value="BAE45258.1"/>
    <property type="molecule type" value="Genomic_DNA"/>
</dbReference>
<evidence type="ECO:0000256" key="2">
    <source>
        <dbReference type="ARBA" id="ARBA00022729"/>
    </source>
</evidence>
<protein>
    <submittedName>
        <fullName evidence="5">LukM</fullName>
    </submittedName>
</protein>
<dbReference type="InterPro" id="IPR003963">
    <property type="entry name" value="Bi-component_toxin_staph"/>
</dbReference>
<comment type="similarity">
    <text evidence="1">Belongs to the aerolysin family.</text>
</comment>
<feature type="chain" id="PRO_5039227766" evidence="3">
    <location>
        <begin position="23"/>
        <end position="308"/>
    </location>
</feature>
<gene>
    <name evidence="5" type="primary">lukM</name>
</gene>
<evidence type="ECO:0000313" key="5">
    <source>
        <dbReference type="EMBL" id="BAE45258.1"/>
    </source>
</evidence>
<dbReference type="AlphaFoldDB" id="Q3MUH1"/>
<evidence type="ECO:0000256" key="3">
    <source>
        <dbReference type="SAM" id="SignalP"/>
    </source>
</evidence>
<dbReference type="InterPro" id="IPR016183">
    <property type="entry name" value="Leukocidin/Hemolysin_toxin"/>
</dbReference>
<evidence type="ECO:0000256" key="1">
    <source>
        <dbReference type="ARBA" id="ARBA00009831"/>
    </source>
</evidence>
<sequence>MFKRKLLVTTLSLGLIVPIATPFQGSKATTNAEDIGDDAEVIKRTEDVSSRKWGVTQNVQFDFVKDKKYNKDALIIKMQGFINSRTTFNDVKQNRANKRMVWPFQYNIGLTSKDQNTSLINYLPKNKIETVDVGQTLGYNIGGKFQSAPSIGGNGSFNYSKSIKYSQKSYVSEVEQQSSKTIKWGVKANSFVIAGHRWSAYDELLFIRNTTRGPNARDYFVDDNELPPLITSGFNPSFIATVSHEKDSGDTSEFEITYGRNMDVTYATYLPKQGLYPERKHNEFVNRNFVVKYEVNWKTHEIKVKGHN</sequence>